<dbReference type="EMBL" id="JMGO02000003">
    <property type="protein sequence ID" value="KXU81037.1"/>
    <property type="molecule type" value="Genomic_DNA"/>
</dbReference>
<accession>A0A175VKQ0</accession>
<proteinExistence type="predicted"/>
<dbReference type="EMBL" id="JAZDDP010000003">
    <property type="protein sequence ID" value="MEL3919375.1"/>
    <property type="molecule type" value="Genomic_DNA"/>
</dbReference>
<evidence type="ECO:0000313" key="1">
    <source>
        <dbReference type="EMBL" id="KXU81037.1"/>
    </source>
</evidence>
<comment type="caution">
    <text evidence="1">The sequence shown here is derived from an EMBL/GenBank/DDBJ whole genome shotgun (WGS) entry which is preliminary data.</text>
</comment>
<reference evidence="2 4" key="2">
    <citation type="submission" date="2024-01" db="EMBL/GenBank/DDBJ databases">
        <title>Horizontal gene transfer in Aeromonas trota.</title>
        <authorList>
            <person name="Otero Olarra J.E."/>
            <person name="Perez Valdespino A."/>
        </authorList>
    </citation>
    <scope>NUCLEOTIDE SEQUENCE [LARGE SCALE GENOMIC DNA]</scope>
    <source>
        <strain evidence="2 4">9.1</strain>
    </source>
</reference>
<gene>
    <name evidence="1" type="ORF">LCR_13265</name>
    <name evidence="2" type="ORF">V1482_08110</name>
</gene>
<reference evidence="1 3" key="1">
    <citation type="submission" date="2016-02" db="EMBL/GenBank/DDBJ databases">
        <title>Draft genome sequence of Aeromonas trota strain 1999lcr isolated from cerebrospinal fluid (CSF).</title>
        <authorList>
            <person name="Dallagassa C.B."/>
            <person name="Prediger K.C."/>
            <person name="Weiss V.A."/>
            <person name="Assis F.E."/>
            <person name="Baura V."/>
            <person name="Cruz L.M."/>
            <person name="Souza E.M."/>
            <person name="Pedrosa F.O."/>
            <person name="Fadel-Picheth C.M."/>
        </authorList>
    </citation>
    <scope>NUCLEOTIDE SEQUENCE [LARGE SCALE GENOMIC DNA]</scope>
    <source>
        <strain evidence="1 3">1999lcr</strain>
    </source>
</reference>
<evidence type="ECO:0000313" key="2">
    <source>
        <dbReference type="EMBL" id="MEL3919375.1"/>
    </source>
</evidence>
<dbReference type="RefSeq" id="WP_026455725.1">
    <property type="nucleotide sequence ID" value="NZ_JAAKHR010000010.1"/>
</dbReference>
<protein>
    <submittedName>
        <fullName evidence="2">PilZ domain-containing protein</fullName>
    </submittedName>
</protein>
<evidence type="ECO:0000313" key="4">
    <source>
        <dbReference type="Proteomes" id="UP001491613"/>
    </source>
</evidence>
<sequence length="197" mass="22438">MEHHQILTEDELAMLRDLGNDQENTAGQSLSGYLATPLVGLLQRADRLVLEARFAGHQLRFPLRFTQGDDGFIEPRIAAPVIKELGYPHQRTWRLDEKARFRVAGTDYQVHSLSLDGLVVEGLPSNLIKGSTLNGTLYIHELAPLPLCAELIRHIHQQNGLQGWALHFQMAKPDLERLRNWIFQRHQDAFTEAYRTG</sequence>
<keyword evidence="4" id="KW-1185">Reference proteome</keyword>
<dbReference type="AlphaFoldDB" id="A0A175VKQ0"/>
<dbReference type="OrthoDB" id="5585339at2"/>
<dbReference type="Proteomes" id="UP000078435">
    <property type="component" value="Unassembled WGS sequence"/>
</dbReference>
<dbReference type="Proteomes" id="UP001491613">
    <property type="component" value="Unassembled WGS sequence"/>
</dbReference>
<evidence type="ECO:0000313" key="3">
    <source>
        <dbReference type="Proteomes" id="UP000078435"/>
    </source>
</evidence>
<organism evidence="1 3">
    <name type="scientific">Aeromonas enteropelogenes</name>
    <name type="common">Aeromonas trota</name>
    <dbReference type="NCBI Taxonomy" id="29489"/>
    <lineage>
        <taxon>Bacteria</taxon>
        <taxon>Pseudomonadati</taxon>
        <taxon>Pseudomonadota</taxon>
        <taxon>Gammaproteobacteria</taxon>
        <taxon>Aeromonadales</taxon>
        <taxon>Aeromonadaceae</taxon>
        <taxon>Aeromonas</taxon>
    </lineage>
</organism>
<name>A0A175VKQ0_AEREN</name>